<proteinExistence type="predicted"/>
<feature type="chain" id="PRO_5030525171" description="VIT domain-containing protein" evidence="2">
    <location>
        <begin position="23"/>
        <end position="932"/>
    </location>
</feature>
<evidence type="ECO:0000256" key="1">
    <source>
        <dbReference type="SAM" id="MobiDB-lite"/>
    </source>
</evidence>
<dbReference type="Proteomes" id="UP000520814">
    <property type="component" value="Unassembled WGS sequence"/>
</dbReference>
<organism evidence="4 5">
    <name type="scientific">Armatimonas rosea</name>
    <dbReference type="NCBI Taxonomy" id="685828"/>
    <lineage>
        <taxon>Bacteria</taxon>
        <taxon>Bacillati</taxon>
        <taxon>Armatimonadota</taxon>
        <taxon>Armatimonadia</taxon>
        <taxon>Armatimonadales</taxon>
        <taxon>Armatimonadaceae</taxon>
        <taxon>Armatimonas</taxon>
    </lineage>
</organism>
<evidence type="ECO:0000259" key="3">
    <source>
        <dbReference type="PROSITE" id="PS51468"/>
    </source>
</evidence>
<dbReference type="EMBL" id="JACHGW010000004">
    <property type="protein sequence ID" value="MBB6052632.1"/>
    <property type="molecule type" value="Genomic_DNA"/>
</dbReference>
<dbReference type="PROSITE" id="PS51468">
    <property type="entry name" value="VIT"/>
    <property type="match status" value="1"/>
</dbReference>
<feature type="signal peptide" evidence="2">
    <location>
        <begin position="1"/>
        <end position="22"/>
    </location>
</feature>
<keyword evidence="5" id="KW-1185">Reference proteome</keyword>
<evidence type="ECO:0000313" key="4">
    <source>
        <dbReference type="EMBL" id="MBB6052632.1"/>
    </source>
</evidence>
<sequence>MRWLFAPLTLAPLVALAPAAVAQALLKPHGESATPLILKTLHADVKITGPVATTTRTLCYANPHYQRIEADFLYQLPEGAVATAFAYWYGDEKVPARIAERERAAAIYKAITTRQRDPALVELVGKNKLRARIFPVEPNADLRIELVYVSALPRDRDGSAVFTLPLALDKEAPYLDDCTADVSVVGWPTLQNNLGLGAGGSTLHYSVQNTRPDKNLRVRVSGSGDSLLAAPSGGRDGFFALTSLQKDAPSPAHSYAVHRKAFGAGWLVTGRYRQATQKPEPNGPAAKLWAAQELTALGKSSRQQAVALSLRHGIVCAHTSWIAIPVAERERYETEKREAEIQVATDALAEAIRRHRPTAVLRARLASRCKGTKHTPQELLRSAFSDDLYPLAERVVQGDRTARQRLFAQAERIGIDPLPLLWEARAPYAQQELLGALRKLTVLFQTNQDSSDSARQLVSHIRKLGKEVSAQDALQNFCPQAVAQASQHLAHAQLDSLTPSPVDQALVQRLARLTGLSEEHYIETAMQPLVFERIRHLQEEVGHHLQSFEPDRLPDLNTKLAVAKKALAPLLNRLRTEPGEVRTTPEKVVQEQARYQLREVTEAYVKELAGNHPENAPTVQPRVRHLVQLAELPAPITETYAYQTLLRDLSFEKRRPRLDRHRIATLEKQLRQVEEPTGTSRPPLPPFAYDNDEPLRSQLLAERRKLPPNRERLRALAQQLEQLTAREKGRDYAKLRIELLLTDTELDTLENQPAPDARALAALRARSKALHARFGDPLLAIDAPKDAQQVVAQLADGSVKPLAWSPEHQRWELRFDVPPHARPGAWDIHVTIVHADGHREARVFPVTVDMDAPKAQGSLTRLPDGRVRLEVRATADARRATAFFAGAEPVALTPTGQPGGFFTLLDALPTNLTVVVTDRAHNRTELTELETR</sequence>
<protein>
    <recommendedName>
        <fullName evidence="3">VIT domain-containing protein</fullName>
    </recommendedName>
</protein>
<dbReference type="Pfam" id="PF08487">
    <property type="entry name" value="VIT"/>
    <property type="match status" value="1"/>
</dbReference>
<dbReference type="PANTHER" id="PTHR45737:SF6">
    <property type="entry name" value="VON WILLEBRAND FACTOR A DOMAIN-CONTAINING PROTEIN 5A"/>
    <property type="match status" value="1"/>
</dbReference>
<dbReference type="SMART" id="SM00609">
    <property type="entry name" value="VIT"/>
    <property type="match status" value="1"/>
</dbReference>
<name>A0A7W9STM6_ARMRO</name>
<dbReference type="AlphaFoldDB" id="A0A7W9STM6"/>
<evidence type="ECO:0000313" key="5">
    <source>
        <dbReference type="Proteomes" id="UP000520814"/>
    </source>
</evidence>
<dbReference type="InterPro" id="IPR013694">
    <property type="entry name" value="VIT"/>
</dbReference>
<feature type="domain" description="VIT" evidence="3">
    <location>
        <begin position="22"/>
        <end position="150"/>
    </location>
</feature>
<feature type="region of interest" description="Disordered" evidence="1">
    <location>
        <begin position="672"/>
        <end position="692"/>
    </location>
</feature>
<gene>
    <name evidence="4" type="ORF">HNQ39_004453</name>
</gene>
<reference evidence="4 5" key="1">
    <citation type="submission" date="2020-08" db="EMBL/GenBank/DDBJ databases">
        <title>Genomic Encyclopedia of Type Strains, Phase IV (KMG-IV): sequencing the most valuable type-strain genomes for metagenomic binning, comparative biology and taxonomic classification.</title>
        <authorList>
            <person name="Goeker M."/>
        </authorList>
    </citation>
    <scope>NUCLEOTIDE SEQUENCE [LARGE SCALE GENOMIC DNA]</scope>
    <source>
        <strain evidence="4 5">DSM 23562</strain>
    </source>
</reference>
<dbReference type="RefSeq" id="WP_184202024.1">
    <property type="nucleotide sequence ID" value="NZ_JACHGW010000004.1"/>
</dbReference>
<accession>A0A7W9STM6</accession>
<keyword evidence="2" id="KW-0732">Signal</keyword>
<evidence type="ECO:0000256" key="2">
    <source>
        <dbReference type="SAM" id="SignalP"/>
    </source>
</evidence>
<dbReference type="PANTHER" id="PTHR45737">
    <property type="entry name" value="VON WILLEBRAND FACTOR A DOMAIN-CONTAINING PROTEIN 5A"/>
    <property type="match status" value="1"/>
</dbReference>
<comment type="caution">
    <text evidence="4">The sequence shown here is derived from an EMBL/GenBank/DDBJ whole genome shotgun (WGS) entry which is preliminary data.</text>
</comment>